<keyword evidence="14" id="KW-1185">Reference proteome</keyword>
<dbReference type="EC" id="2.4.1.132" evidence="10"/>
<dbReference type="Proteomes" id="UP000092462">
    <property type="component" value="Unassembled WGS sequence"/>
</dbReference>
<evidence type="ECO:0000256" key="7">
    <source>
        <dbReference type="ARBA" id="ARBA00023136"/>
    </source>
</evidence>
<evidence type="ECO:0000256" key="3">
    <source>
        <dbReference type="ARBA" id="ARBA00022679"/>
    </source>
</evidence>
<dbReference type="GO" id="GO:0005789">
    <property type="term" value="C:endoplasmic reticulum membrane"/>
    <property type="evidence" value="ECO:0007669"/>
    <property type="project" value="UniProtKB-SubCell"/>
</dbReference>
<dbReference type="VEuPathDB" id="VectorBase:PPAPM1_001452"/>
<sequence length="407" mass="46279">MVRVLFLHPDLGIGGAERLVVDAALALQSRGHVVSFLTNHHDESHCFEETRNGTIAVKTVGDWLPRSIFGKFRAFCAYLRMIYAAFYTVLVVSQNEKIDAIFCDQISLGIPVLRLAKNSPKILFYCHFPDQLQTKPGGFLKSIYRAPLNFLEEKTTGQADRVLVNSKFTRRVFKSTFRSLSLDPDVLYPSLNTKFFDTPPQDDEVSCKIPSKSFIFLSINRYERKKNLSLAIDTFRDIAATVSATEFDKMHLILAGGYDTRVSENVEHFQELQSLAQRYKILDKVTFLRSPKDNTKLWLLNTAHVLLYTPENEHFGIVPLEGMYMAKPVIAVNSGGPMETIVDESTGFLCQPTPGDFRKPMLKLFRDPKLIESMGQMGRKRVQQKFSFEAFTSSLNQIIEELLQDPK</sequence>
<dbReference type="InterPro" id="IPR001296">
    <property type="entry name" value="Glyco_trans_1"/>
</dbReference>
<dbReference type="InterPro" id="IPR027054">
    <property type="entry name" value="ALG2"/>
</dbReference>
<dbReference type="EMBL" id="AJVK01027539">
    <property type="status" value="NOT_ANNOTATED_CDS"/>
    <property type="molecule type" value="Genomic_DNA"/>
</dbReference>
<keyword evidence="3 10" id="KW-0808">Transferase</keyword>
<proteinExistence type="inferred from homology"/>
<comment type="function">
    <text evidence="10">Mannosylates Man(2)GlcNAc(2)-dolichol diphosphate and Man(1)GlcNAc(2)-dolichol diphosphate to form Man(3)GlcNAc(2)-dolichol diphosphate.</text>
</comment>
<comment type="catalytic activity">
    <reaction evidence="9 10">
        <text>an alpha-D-Man-(1-&gt;3)-beta-D-Man-(1-&gt;4)-beta-D-GlcNAc-(1-&gt;4)-alpha-D-GlcNAc-diphospho-di-trans,poly-cis-dolichol + GDP-alpha-D-mannose = an alpha-D-Man-(1-&gt;3)-[alpha-D-Man-(1-&gt;6)]-beta-D-Man-(1-&gt;4)-beta-D-GlcNAc-(1-&gt;4)-alpha-D-GlcNAc-diphospho-di-trans,poly-cis-dolichol + GDP + H(+)</text>
        <dbReference type="Rhea" id="RHEA:29519"/>
        <dbReference type="Rhea" id="RHEA-COMP:19513"/>
        <dbReference type="Rhea" id="RHEA-COMP:19515"/>
        <dbReference type="ChEBI" id="CHEBI:15378"/>
        <dbReference type="ChEBI" id="CHEBI:57527"/>
        <dbReference type="ChEBI" id="CHEBI:58189"/>
        <dbReference type="ChEBI" id="CHEBI:132510"/>
        <dbReference type="ChEBI" id="CHEBI:132511"/>
        <dbReference type="EC" id="2.4.1.257"/>
    </reaction>
    <physiologicalReaction direction="left-to-right" evidence="9 10">
        <dbReference type="Rhea" id="RHEA:29520"/>
    </physiologicalReaction>
</comment>
<evidence type="ECO:0000256" key="9">
    <source>
        <dbReference type="ARBA" id="ARBA00045104"/>
    </source>
</evidence>
<reference evidence="13" key="1">
    <citation type="submission" date="2022-08" db="UniProtKB">
        <authorList>
            <consortium name="EnsemblMetazoa"/>
        </authorList>
    </citation>
    <scope>IDENTIFICATION</scope>
    <source>
        <strain evidence="13">Israel</strain>
    </source>
</reference>
<comment type="subcellular location">
    <subcellularLocation>
        <location evidence="10">Endoplasmic reticulum membrane</location>
        <topology evidence="10">Single-pass membrane protein</topology>
    </subcellularLocation>
</comment>
<dbReference type="EnsemblMetazoa" id="PPAI003891-RA">
    <property type="protein sequence ID" value="PPAI003891-PA"/>
    <property type="gene ID" value="PPAI003891"/>
</dbReference>
<evidence type="ECO:0000259" key="11">
    <source>
        <dbReference type="Pfam" id="PF00534"/>
    </source>
</evidence>
<dbReference type="Gene3D" id="3.40.50.2000">
    <property type="entry name" value="Glycogen Phosphorylase B"/>
    <property type="match status" value="2"/>
</dbReference>
<feature type="domain" description="Glycosyltransferase subfamily 4-like N-terminal" evidence="12">
    <location>
        <begin position="13"/>
        <end position="178"/>
    </location>
</feature>
<dbReference type="FunFam" id="3.40.50.2000:FF:000210">
    <property type="entry name" value="Alpha-1,3/1,6-mannosyltransferase ALG2"/>
    <property type="match status" value="1"/>
</dbReference>
<dbReference type="PANTHER" id="PTHR45918">
    <property type="entry name" value="ALPHA-1,3/1,6-MANNOSYLTRANSFERASE ALG2"/>
    <property type="match status" value="1"/>
</dbReference>
<dbReference type="Pfam" id="PF00534">
    <property type="entry name" value="Glycos_transf_1"/>
    <property type="match status" value="1"/>
</dbReference>
<dbReference type="SUPFAM" id="SSF53756">
    <property type="entry name" value="UDP-Glycosyltransferase/glycogen phosphorylase"/>
    <property type="match status" value="1"/>
</dbReference>
<keyword evidence="7" id="KW-0472">Membrane</keyword>
<comment type="catalytic activity">
    <reaction evidence="8 10">
        <text>a beta-D-Man-(1-&gt;4)-beta-D-GlcNAc-(1-&gt;4)-alpha-D-GlcNAc-diphospho-di-trans,poly-cis-dolichol + GDP-alpha-D-mannose = an alpha-D-Man-(1-&gt;3)-beta-D-Man-(1-&gt;4)-beta-D-GlcNAc-(1-&gt;4)-alpha-D-GlcNAc-diphospho-di-trans,poly-cis-dolichol + GDP + H(+)</text>
        <dbReference type="Rhea" id="RHEA:29515"/>
        <dbReference type="Rhea" id="RHEA-COMP:19511"/>
        <dbReference type="Rhea" id="RHEA-COMP:19513"/>
        <dbReference type="ChEBI" id="CHEBI:15378"/>
        <dbReference type="ChEBI" id="CHEBI:57527"/>
        <dbReference type="ChEBI" id="CHEBI:58189"/>
        <dbReference type="ChEBI" id="CHEBI:58472"/>
        <dbReference type="ChEBI" id="CHEBI:132510"/>
        <dbReference type="EC" id="2.4.1.132"/>
    </reaction>
    <physiologicalReaction direction="left-to-right" evidence="8 10">
        <dbReference type="Rhea" id="RHEA:29516"/>
    </physiologicalReaction>
</comment>
<dbReference type="InterPro" id="IPR028098">
    <property type="entry name" value="Glyco_trans_4-like_N"/>
</dbReference>
<evidence type="ECO:0000256" key="1">
    <source>
        <dbReference type="ARBA" id="ARBA00004922"/>
    </source>
</evidence>
<keyword evidence="6" id="KW-1133">Transmembrane helix</keyword>
<evidence type="ECO:0000256" key="10">
    <source>
        <dbReference type="RuleBase" id="RU367136"/>
    </source>
</evidence>
<dbReference type="VEuPathDB" id="VectorBase:PPAI003891"/>
<evidence type="ECO:0000313" key="13">
    <source>
        <dbReference type="EnsemblMetazoa" id="PPAI003891-PA"/>
    </source>
</evidence>
<keyword evidence="5" id="KW-0256">Endoplasmic reticulum</keyword>
<keyword evidence="4" id="KW-0812">Transmembrane</keyword>
<dbReference type="GO" id="GO:0004378">
    <property type="term" value="F:GDP-Man:Man(1)GlcNAc(2)-PP-Dol alpha-1,3-mannosyltransferase activity"/>
    <property type="evidence" value="ECO:0007669"/>
    <property type="project" value="UniProtKB-UniRule"/>
</dbReference>
<evidence type="ECO:0000256" key="8">
    <source>
        <dbReference type="ARBA" id="ARBA00045103"/>
    </source>
</evidence>
<dbReference type="AlphaFoldDB" id="A0A1B0D8L8"/>
<accession>A0A1B0D8L8</accession>
<dbReference type="GO" id="GO:0102704">
    <property type="term" value="F:GDP-Man:Man(2)GlcNAc(2)-PP-Dol alpha-1,6-mannosyltransferase activity"/>
    <property type="evidence" value="ECO:0007669"/>
    <property type="project" value="UniProtKB-UniRule"/>
</dbReference>
<dbReference type="EC" id="2.4.1.257" evidence="10"/>
<comment type="pathway">
    <text evidence="1 10">Protein modification; protein glycosylation.</text>
</comment>
<comment type="similarity">
    <text evidence="10">Belongs to the glycosyltransferase group 1 family.</text>
</comment>
<evidence type="ECO:0000256" key="5">
    <source>
        <dbReference type="ARBA" id="ARBA00022824"/>
    </source>
</evidence>
<evidence type="ECO:0000313" key="14">
    <source>
        <dbReference type="Proteomes" id="UP000092462"/>
    </source>
</evidence>
<keyword evidence="2 10" id="KW-0328">Glycosyltransferase</keyword>
<evidence type="ECO:0000256" key="6">
    <source>
        <dbReference type="ARBA" id="ARBA00022989"/>
    </source>
</evidence>
<feature type="domain" description="Glycosyl transferase family 1" evidence="11">
    <location>
        <begin position="208"/>
        <end position="381"/>
    </location>
</feature>
<protein>
    <recommendedName>
        <fullName evidence="10">Alpha-1,3/1,6-mannosyltransferase ALG2</fullName>
        <ecNumber evidence="10">2.4.1.132</ecNumber>
        <ecNumber evidence="10">2.4.1.257</ecNumber>
    </recommendedName>
    <alternativeName>
        <fullName evidence="10">GDP-Man:Man(1)GlcNAc(2)-PP-Dol alpha-1,3-mannosyltransferase</fullName>
    </alternativeName>
</protein>
<evidence type="ECO:0000256" key="2">
    <source>
        <dbReference type="ARBA" id="ARBA00022676"/>
    </source>
</evidence>
<organism evidence="13 14">
    <name type="scientific">Phlebotomus papatasi</name>
    <name type="common">Sandfly</name>
    <dbReference type="NCBI Taxonomy" id="29031"/>
    <lineage>
        <taxon>Eukaryota</taxon>
        <taxon>Metazoa</taxon>
        <taxon>Ecdysozoa</taxon>
        <taxon>Arthropoda</taxon>
        <taxon>Hexapoda</taxon>
        <taxon>Insecta</taxon>
        <taxon>Pterygota</taxon>
        <taxon>Neoptera</taxon>
        <taxon>Endopterygota</taxon>
        <taxon>Diptera</taxon>
        <taxon>Nematocera</taxon>
        <taxon>Psychodoidea</taxon>
        <taxon>Psychodidae</taxon>
        <taxon>Phlebotomus</taxon>
        <taxon>Phlebotomus</taxon>
    </lineage>
</organism>
<evidence type="ECO:0000256" key="4">
    <source>
        <dbReference type="ARBA" id="ARBA00022692"/>
    </source>
</evidence>
<name>A0A1B0D8L8_PHLPP</name>
<dbReference type="PANTHER" id="PTHR45918:SF1">
    <property type="entry name" value="ALPHA-1,3_1,6-MANNOSYLTRANSFERASE ALG2"/>
    <property type="match status" value="1"/>
</dbReference>
<dbReference type="FunFam" id="3.40.50.2000:FF:000085">
    <property type="entry name" value="alpha-1,3/1,6-mannosyltransferase ALG2"/>
    <property type="match status" value="1"/>
</dbReference>
<dbReference type="Pfam" id="PF13439">
    <property type="entry name" value="Glyco_transf_4"/>
    <property type="match status" value="1"/>
</dbReference>
<dbReference type="CDD" id="cd03805">
    <property type="entry name" value="GT4_ALG2-like"/>
    <property type="match status" value="1"/>
</dbReference>
<evidence type="ECO:0000259" key="12">
    <source>
        <dbReference type="Pfam" id="PF13439"/>
    </source>
</evidence>